<dbReference type="GO" id="GO:0043565">
    <property type="term" value="F:sequence-specific DNA binding"/>
    <property type="evidence" value="ECO:0007669"/>
    <property type="project" value="InterPro"/>
</dbReference>
<evidence type="ECO:0000256" key="2">
    <source>
        <dbReference type="ARBA" id="ARBA00022840"/>
    </source>
</evidence>
<dbReference type="Gene3D" id="3.40.50.300">
    <property type="entry name" value="P-loop containing nucleotide triphosphate hydrolases"/>
    <property type="match status" value="1"/>
</dbReference>
<dbReference type="SMART" id="SM00448">
    <property type="entry name" value="REC"/>
    <property type="match status" value="1"/>
</dbReference>
<feature type="domain" description="Response regulatory" evidence="10">
    <location>
        <begin position="8"/>
        <end position="125"/>
    </location>
</feature>
<dbReference type="RefSeq" id="WP_029312644.1">
    <property type="nucleotide sequence ID" value="NZ_FTNE01000020.1"/>
</dbReference>
<dbReference type="SMART" id="SM00382">
    <property type="entry name" value="AAA"/>
    <property type="match status" value="1"/>
</dbReference>
<dbReference type="InterPro" id="IPR025662">
    <property type="entry name" value="Sigma_54_int_dom_ATP-bd_1"/>
</dbReference>
<gene>
    <name evidence="11" type="ORF">SAMN05421828_12028</name>
</gene>
<dbReference type="OrthoDB" id="9770562at2"/>
<dbReference type="PRINTS" id="PR01590">
    <property type="entry name" value="HTHFIS"/>
</dbReference>
<organism evidence="11 12">
    <name type="scientific">Acidiphilium rubrum</name>
    <dbReference type="NCBI Taxonomy" id="526"/>
    <lineage>
        <taxon>Bacteria</taxon>
        <taxon>Pseudomonadati</taxon>
        <taxon>Pseudomonadota</taxon>
        <taxon>Alphaproteobacteria</taxon>
        <taxon>Acetobacterales</taxon>
        <taxon>Acidocellaceae</taxon>
        <taxon>Acidiphilium</taxon>
    </lineage>
</organism>
<dbReference type="AlphaFoldDB" id="A0A8G2CMG2"/>
<dbReference type="SUPFAM" id="SSF46689">
    <property type="entry name" value="Homeodomain-like"/>
    <property type="match status" value="1"/>
</dbReference>
<dbReference type="PROSITE" id="PS00676">
    <property type="entry name" value="SIGMA54_INTERACT_2"/>
    <property type="match status" value="1"/>
</dbReference>
<sequence length="470" mass="51377">MTAPDRDKLLVVEDDDGLCRQYRWAFPGRTVLTANSRAEAMEVLERERPAVAVIDLGLPPDPDGVTEGFATLHDLLAICPDMKVIVATGNGAKRNAIHAIGHGAHDFYEKPVDIDVLRLIVERAFRLFDLEAENRALGAIAGSSPIKSVITAADSMLKICRDIEKLAQTDVPVLLLGDSGTGKEVLARALHDLSPRAGGPFIAINCGAIPEHLLESELFGHERGAFTGAVRQTLGRVELAQKGTLFLDEIGDLPMSLQVKLLRFLQEHVIERVGGRKSIPVDARIVSATNQNLEQRVETQQFRMDLFYRLNIVSVRIPPLRERPGDAVLLGRYFLARFARESGRRVIGLSEEAVAALAAHPWPGNIRELENRIRRGAIMAEGRFVEPADLELAPADAAVIDLRTARQRAEREAIHIAIAHSQGSIATAARRLGVSRPTLYALIESLGIADLVKAGYSNDQSEPITESEAQ</sequence>
<keyword evidence="12" id="KW-1185">Reference proteome</keyword>
<dbReference type="Pfam" id="PF00158">
    <property type="entry name" value="Sigma54_activat"/>
    <property type="match status" value="1"/>
</dbReference>
<dbReference type="PANTHER" id="PTHR32071:SF113">
    <property type="entry name" value="ALGINATE BIOSYNTHESIS TRANSCRIPTIONAL REGULATORY PROTEIN ALGB"/>
    <property type="match status" value="1"/>
</dbReference>
<dbReference type="Pfam" id="PF02954">
    <property type="entry name" value="HTH_8"/>
    <property type="match status" value="1"/>
</dbReference>
<dbReference type="Pfam" id="PF00072">
    <property type="entry name" value="Response_reg"/>
    <property type="match status" value="1"/>
</dbReference>
<evidence type="ECO:0000256" key="5">
    <source>
        <dbReference type="ARBA" id="ARBA00023125"/>
    </source>
</evidence>
<dbReference type="Gene3D" id="1.10.10.60">
    <property type="entry name" value="Homeodomain-like"/>
    <property type="match status" value="1"/>
</dbReference>
<dbReference type="InterPro" id="IPR002078">
    <property type="entry name" value="Sigma_54_int"/>
</dbReference>
<evidence type="ECO:0000256" key="6">
    <source>
        <dbReference type="ARBA" id="ARBA00023159"/>
    </source>
</evidence>
<dbReference type="Pfam" id="PF25601">
    <property type="entry name" value="AAA_lid_14"/>
    <property type="match status" value="1"/>
</dbReference>
<dbReference type="PROSITE" id="PS00675">
    <property type="entry name" value="SIGMA54_INTERACT_1"/>
    <property type="match status" value="1"/>
</dbReference>
<dbReference type="GO" id="GO:0006355">
    <property type="term" value="P:regulation of DNA-templated transcription"/>
    <property type="evidence" value="ECO:0007669"/>
    <property type="project" value="InterPro"/>
</dbReference>
<dbReference type="Gene3D" id="1.10.8.60">
    <property type="match status" value="1"/>
</dbReference>
<dbReference type="PROSITE" id="PS50045">
    <property type="entry name" value="SIGMA54_INTERACT_4"/>
    <property type="match status" value="1"/>
</dbReference>
<dbReference type="InterPro" id="IPR027417">
    <property type="entry name" value="P-loop_NTPase"/>
</dbReference>
<feature type="domain" description="Sigma-54 factor interaction" evidence="9">
    <location>
        <begin position="149"/>
        <end position="378"/>
    </location>
</feature>
<evidence type="ECO:0000256" key="4">
    <source>
        <dbReference type="ARBA" id="ARBA00023015"/>
    </source>
</evidence>
<keyword evidence="5" id="KW-0238">DNA-binding</keyword>
<keyword evidence="2" id="KW-0067">ATP-binding</keyword>
<dbReference type="InterPro" id="IPR025944">
    <property type="entry name" value="Sigma_54_int_dom_CS"/>
</dbReference>
<keyword evidence="4" id="KW-0805">Transcription regulation</keyword>
<name>A0A8G2CMG2_ACIRU</name>
<evidence type="ECO:0000259" key="10">
    <source>
        <dbReference type="PROSITE" id="PS50110"/>
    </source>
</evidence>
<dbReference type="InterPro" id="IPR058031">
    <property type="entry name" value="AAA_lid_NorR"/>
</dbReference>
<proteinExistence type="predicted"/>
<feature type="modified residue" description="4-aspartylphosphate" evidence="8">
    <location>
        <position position="55"/>
    </location>
</feature>
<dbReference type="InterPro" id="IPR001789">
    <property type="entry name" value="Sig_transdc_resp-reg_receiver"/>
</dbReference>
<dbReference type="Gene3D" id="3.40.50.2300">
    <property type="match status" value="1"/>
</dbReference>
<evidence type="ECO:0000259" key="9">
    <source>
        <dbReference type="PROSITE" id="PS50045"/>
    </source>
</evidence>
<evidence type="ECO:0000313" key="11">
    <source>
        <dbReference type="EMBL" id="SIR22622.1"/>
    </source>
</evidence>
<keyword evidence="3" id="KW-0902">Two-component regulatory system</keyword>
<dbReference type="InterPro" id="IPR011006">
    <property type="entry name" value="CheY-like_superfamily"/>
</dbReference>
<dbReference type="PROSITE" id="PS00688">
    <property type="entry name" value="SIGMA54_INTERACT_3"/>
    <property type="match status" value="1"/>
</dbReference>
<dbReference type="InterPro" id="IPR025943">
    <property type="entry name" value="Sigma_54_int_dom_ATP-bd_2"/>
</dbReference>
<dbReference type="InterPro" id="IPR014264">
    <property type="entry name" value="PEP-CTERM_resp_reg"/>
</dbReference>
<protein>
    <submittedName>
        <fullName evidence="11">Two-component system, NtrC family, response regulator</fullName>
    </submittedName>
</protein>
<evidence type="ECO:0000256" key="7">
    <source>
        <dbReference type="ARBA" id="ARBA00023163"/>
    </source>
</evidence>
<dbReference type="CDD" id="cd00009">
    <property type="entry name" value="AAA"/>
    <property type="match status" value="1"/>
</dbReference>
<dbReference type="GO" id="GO:0005524">
    <property type="term" value="F:ATP binding"/>
    <property type="evidence" value="ECO:0007669"/>
    <property type="project" value="UniProtKB-KW"/>
</dbReference>
<dbReference type="InterPro" id="IPR002197">
    <property type="entry name" value="HTH_Fis"/>
</dbReference>
<keyword evidence="7" id="KW-0804">Transcription</keyword>
<dbReference type="InterPro" id="IPR009057">
    <property type="entry name" value="Homeodomain-like_sf"/>
</dbReference>
<dbReference type="NCBIfam" id="TIGR02915">
    <property type="entry name" value="PEP_resp_reg"/>
    <property type="match status" value="1"/>
</dbReference>
<dbReference type="Proteomes" id="UP000186308">
    <property type="component" value="Unassembled WGS sequence"/>
</dbReference>
<dbReference type="FunFam" id="3.40.50.300:FF:000006">
    <property type="entry name" value="DNA-binding transcriptional regulator NtrC"/>
    <property type="match status" value="1"/>
</dbReference>
<dbReference type="PROSITE" id="PS50110">
    <property type="entry name" value="RESPONSE_REGULATORY"/>
    <property type="match status" value="1"/>
</dbReference>
<evidence type="ECO:0000256" key="1">
    <source>
        <dbReference type="ARBA" id="ARBA00022741"/>
    </source>
</evidence>
<keyword evidence="6" id="KW-0010">Activator</keyword>
<keyword evidence="8" id="KW-0597">Phosphoprotein</keyword>
<dbReference type="SUPFAM" id="SSF52540">
    <property type="entry name" value="P-loop containing nucleoside triphosphate hydrolases"/>
    <property type="match status" value="1"/>
</dbReference>
<dbReference type="SUPFAM" id="SSF52172">
    <property type="entry name" value="CheY-like"/>
    <property type="match status" value="1"/>
</dbReference>
<dbReference type="PANTHER" id="PTHR32071">
    <property type="entry name" value="TRANSCRIPTIONAL REGULATORY PROTEIN"/>
    <property type="match status" value="1"/>
</dbReference>
<evidence type="ECO:0000313" key="12">
    <source>
        <dbReference type="Proteomes" id="UP000186308"/>
    </source>
</evidence>
<reference evidence="11 12" key="1">
    <citation type="submission" date="2017-01" db="EMBL/GenBank/DDBJ databases">
        <authorList>
            <person name="Varghese N."/>
            <person name="Submissions S."/>
        </authorList>
    </citation>
    <scope>NUCLEOTIDE SEQUENCE [LARGE SCALE GENOMIC DNA]</scope>
    <source>
        <strain evidence="11 12">ATCC 35905</strain>
    </source>
</reference>
<comment type="caution">
    <text evidence="11">The sequence shown here is derived from an EMBL/GenBank/DDBJ whole genome shotgun (WGS) entry which is preliminary data.</text>
</comment>
<keyword evidence="1" id="KW-0547">Nucleotide-binding</keyword>
<evidence type="ECO:0000256" key="3">
    <source>
        <dbReference type="ARBA" id="ARBA00023012"/>
    </source>
</evidence>
<evidence type="ECO:0000256" key="8">
    <source>
        <dbReference type="PROSITE-ProRule" id="PRU00169"/>
    </source>
</evidence>
<accession>A0A8G2CMG2</accession>
<dbReference type="EMBL" id="FTNE01000020">
    <property type="protein sequence ID" value="SIR22622.1"/>
    <property type="molecule type" value="Genomic_DNA"/>
</dbReference>
<dbReference type="InterPro" id="IPR003593">
    <property type="entry name" value="AAA+_ATPase"/>
</dbReference>
<dbReference type="GO" id="GO:0000160">
    <property type="term" value="P:phosphorelay signal transduction system"/>
    <property type="evidence" value="ECO:0007669"/>
    <property type="project" value="UniProtKB-KW"/>
</dbReference>